<comment type="caution">
    <text evidence="6">The sequence shown here is derived from an EMBL/GenBank/DDBJ whole genome shotgun (WGS) entry which is preliminary data.</text>
</comment>
<organism evidence="6 7">
    <name type="scientific">Streptomyces ochraceiscleroticus</name>
    <dbReference type="NCBI Taxonomy" id="47761"/>
    <lineage>
        <taxon>Bacteria</taxon>
        <taxon>Bacillati</taxon>
        <taxon>Actinomycetota</taxon>
        <taxon>Actinomycetes</taxon>
        <taxon>Kitasatosporales</taxon>
        <taxon>Streptomycetaceae</taxon>
        <taxon>Streptomyces</taxon>
    </lineage>
</organism>
<sequence length="257" mass="26598">MYRERPSVLPGAAVWTKTPGTAPRPVLPDGCTDLIWYDGRLLVAGPDTRAHLPPAPERAPEAPVVGLRFAPGQGPAAFGVPADALRDLRVPLDELWPGDRVRRLTDELAAAAAGRTPQAPAGRTPQAPVGRAPEAPEAAPGRALEAAAAARLRTAAAPDPARGLIARAAARGTPVRELADAVGVGERQLHRRCLAAFGYGPKTLGRVLRLVRALDLARSGMPYAQVAAVAGYADQAHLAREVKALAGAPLGVVLASG</sequence>
<keyword evidence="3" id="KW-0804">Transcription</keyword>
<evidence type="ECO:0000256" key="2">
    <source>
        <dbReference type="ARBA" id="ARBA00023125"/>
    </source>
</evidence>
<evidence type="ECO:0000313" key="6">
    <source>
        <dbReference type="EMBL" id="MFC6061097.1"/>
    </source>
</evidence>
<dbReference type="PANTHER" id="PTHR46796:SF15">
    <property type="entry name" value="BLL1074 PROTEIN"/>
    <property type="match status" value="1"/>
</dbReference>
<dbReference type="EMBL" id="JBHSPX010000001">
    <property type="protein sequence ID" value="MFC6061097.1"/>
    <property type="molecule type" value="Genomic_DNA"/>
</dbReference>
<dbReference type="SMART" id="SM00342">
    <property type="entry name" value="HTH_ARAC"/>
    <property type="match status" value="1"/>
</dbReference>
<evidence type="ECO:0000256" key="1">
    <source>
        <dbReference type="ARBA" id="ARBA00023015"/>
    </source>
</evidence>
<dbReference type="Gene3D" id="1.10.10.60">
    <property type="entry name" value="Homeodomain-like"/>
    <property type="match status" value="1"/>
</dbReference>
<dbReference type="InterPro" id="IPR050204">
    <property type="entry name" value="AraC_XylS_family_regulators"/>
</dbReference>
<accession>A0ABW1MCT5</accession>
<dbReference type="PANTHER" id="PTHR46796">
    <property type="entry name" value="HTH-TYPE TRANSCRIPTIONAL ACTIVATOR RHAS-RELATED"/>
    <property type="match status" value="1"/>
</dbReference>
<dbReference type="RefSeq" id="WP_031052010.1">
    <property type="nucleotide sequence ID" value="NZ_JBHSPX010000001.1"/>
</dbReference>
<feature type="region of interest" description="Disordered" evidence="4">
    <location>
        <begin position="111"/>
        <end position="144"/>
    </location>
</feature>
<reference evidence="7" key="1">
    <citation type="journal article" date="2019" name="Int. J. Syst. Evol. Microbiol.">
        <title>The Global Catalogue of Microorganisms (GCM) 10K type strain sequencing project: providing services to taxonomists for standard genome sequencing and annotation.</title>
        <authorList>
            <consortium name="The Broad Institute Genomics Platform"/>
            <consortium name="The Broad Institute Genome Sequencing Center for Infectious Disease"/>
            <person name="Wu L."/>
            <person name="Ma J."/>
        </authorList>
    </citation>
    <scope>NUCLEOTIDE SEQUENCE [LARGE SCALE GENOMIC DNA]</scope>
    <source>
        <strain evidence="7">CGMCC 1.15180</strain>
    </source>
</reference>
<dbReference type="Pfam" id="PF12833">
    <property type="entry name" value="HTH_18"/>
    <property type="match status" value="1"/>
</dbReference>
<proteinExistence type="predicted"/>
<evidence type="ECO:0000256" key="3">
    <source>
        <dbReference type="ARBA" id="ARBA00023163"/>
    </source>
</evidence>
<evidence type="ECO:0000313" key="7">
    <source>
        <dbReference type="Proteomes" id="UP001596139"/>
    </source>
</evidence>
<keyword evidence="1" id="KW-0805">Transcription regulation</keyword>
<dbReference type="Proteomes" id="UP001596139">
    <property type="component" value="Unassembled WGS sequence"/>
</dbReference>
<evidence type="ECO:0000259" key="5">
    <source>
        <dbReference type="PROSITE" id="PS01124"/>
    </source>
</evidence>
<keyword evidence="2" id="KW-0238">DNA-binding</keyword>
<dbReference type="Pfam" id="PF20240">
    <property type="entry name" value="DUF6597"/>
    <property type="match status" value="1"/>
</dbReference>
<dbReference type="PROSITE" id="PS01124">
    <property type="entry name" value="HTH_ARAC_FAMILY_2"/>
    <property type="match status" value="1"/>
</dbReference>
<name>A0ABW1MCT5_9ACTN</name>
<evidence type="ECO:0000256" key="4">
    <source>
        <dbReference type="SAM" id="MobiDB-lite"/>
    </source>
</evidence>
<keyword evidence="7" id="KW-1185">Reference proteome</keyword>
<protein>
    <submittedName>
        <fullName evidence="6">Helix-turn-helix domain-containing protein</fullName>
    </submittedName>
</protein>
<dbReference type="InterPro" id="IPR018060">
    <property type="entry name" value="HTH_AraC"/>
</dbReference>
<feature type="domain" description="HTH araC/xylS-type" evidence="5">
    <location>
        <begin position="159"/>
        <end position="247"/>
    </location>
</feature>
<dbReference type="InterPro" id="IPR046532">
    <property type="entry name" value="DUF6597"/>
</dbReference>
<gene>
    <name evidence="6" type="ORF">ACFP4F_00845</name>
</gene>